<comment type="caution">
    <text evidence="2">The sequence shown here is derived from an EMBL/GenBank/DDBJ whole genome shotgun (WGS) entry which is preliminary data.</text>
</comment>
<organism evidence="2 3">
    <name type="scientific">Suillus fuscotomentosus</name>
    <dbReference type="NCBI Taxonomy" id="1912939"/>
    <lineage>
        <taxon>Eukaryota</taxon>
        <taxon>Fungi</taxon>
        <taxon>Dikarya</taxon>
        <taxon>Basidiomycota</taxon>
        <taxon>Agaricomycotina</taxon>
        <taxon>Agaricomycetes</taxon>
        <taxon>Agaricomycetidae</taxon>
        <taxon>Boletales</taxon>
        <taxon>Suillineae</taxon>
        <taxon>Suillaceae</taxon>
        <taxon>Suillus</taxon>
    </lineage>
</organism>
<protein>
    <submittedName>
        <fullName evidence="2">Uncharacterized protein</fullName>
    </submittedName>
</protein>
<keyword evidence="1" id="KW-0472">Membrane</keyword>
<reference evidence="2" key="1">
    <citation type="journal article" date="2020" name="New Phytol.">
        <title>Comparative genomics reveals dynamic genome evolution in host specialist ectomycorrhizal fungi.</title>
        <authorList>
            <person name="Lofgren L.A."/>
            <person name="Nguyen N.H."/>
            <person name="Vilgalys R."/>
            <person name="Ruytinx J."/>
            <person name="Liao H.L."/>
            <person name="Branco S."/>
            <person name="Kuo A."/>
            <person name="LaButti K."/>
            <person name="Lipzen A."/>
            <person name="Andreopoulos W."/>
            <person name="Pangilinan J."/>
            <person name="Riley R."/>
            <person name="Hundley H."/>
            <person name="Na H."/>
            <person name="Barry K."/>
            <person name="Grigoriev I.V."/>
            <person name="Stajich J.E."/>
            <person name="Kennedy P.G."/>
        </authorList>
    </citation>
    <scope>NUCLEOTIDE SEQUENCE</scope>
    <source>
        <strain evidence="2">FC203</strain>
    </source>
</reference>
<dbReference type="GeneID" id="64661782"/>
<dbReference type="RefSeq" id="XP_041223341.1">
    <property type="nucleotide sequence ID" value="XM_041367484.1"/>
</dbReference>
<evidence type="ECO:0000313" key="3">
    <source>
        <dbReference type="Proteomes" id="UP001195769"/>
    </source>
</evidence>
<dbReference type="EMBL" id="JABBWK010000044">
    <property type="protein sequence ID" value="KAG1897765.1"/>
    <property type="molecule type" value="Genomic_DNA"/>
</dbReference>
<keyword evidence="3" id="KW-1185">Reference proteome</keyword>
<keyword evidence="1" id="KW-1133">Transmembrane helix</keyword>
<name>A0AAD4HHF7_9AGAM</name>
<sequence length="477" mass="53087">MACTKNTAKKCTGGSAPHVHLNILKTAAKSLSRELAGGQSLEMSKLVHHNEFCIFCWDGSASFKENTLFMCNHCPRVMCCLCMRLPPGTEDTILNEDVSFKCICCHIALEQQGALYYGFYHANGVPVLKSFLQVHASLELSSCAELSAAPVIFIHLILVDFNTTASPFSLAHSFLQPYFTSGGIEYCEIAYNIVSDASSYRKTVRQIIKDLKNLFAWEHVVVGDPFAGYSLDGEKHYAGTPTEDFLEGILSPWQSLLDHANETYLWLLCCGAIVNNSDLFAGLQRAVVHHKLSATVTFNTARFQPSFASHLLLEFTEQVLVERCPIGLAFGDMLAQAYKLGRHTDVFLLTPLVGSLKVSKFVWVDVKFWPWGGFLPIQCPSCGWTDCWRSVFVRACKDKVYVFECKNDTCTQSFTFSPPVLQVTSATWPLIIFPFIIVLAFLWLILLHRLSVDQILGTVPVPRLPPIAPTCARAFGL</sequence>
<gene>
    <name evidence="2" type="ORF">F5891DRAFT_1191689</name>
</gene>
<evidence type="ECO:0000256" key="1">
    <source>
        <dbReference type="SAM" id="Phobius"/>
    </source>
</evidence>
<accession>A0AAD4HHF7</accession>
<evidence type="ECO:0000313" key="2">
    <source>
        <dbReference type="EMBL" id="KAG1897765.1"/>
    </source>
</evidence>
<dbReference type="AlphaFoldDB" id="A0AAD4HHF7"/>
<proteinExistence type="predicted"/>
<feature type="transmembrane region" description="Helical" evidence="1">
    <location>
        <begin position="426"/>
        <end position="446"/>
    </location>
</feature>
<dbReference type="Proteomes" id="UP001195769">
    <property type="component" value="Unassembled WGS sequence"/>
</dbReference>
<keyword evidence="1" id="KW-0812">Transmembrane</keyword>